<evidence type="ECO:0000313" key="8">
    <source>
        <dbReference type="EMBL" id="PKV16980.1"/>
    </source>
</evidence>
<dbReference type="Gene3D" id="3.90.180.10">
    <property type="entry name" value="Medium-chain alcohol dehydrogenases, catalytic domain"/>
    <property type="match status" value="1"/>
</dbReference>
<dbReference type="PANTHER" id="PTHR42683">
    <property type="entry name" value="ALDEHYDE REDUCTASE"/>
    <property type="match status" value="1"/>
</dbReference>
<protein>
    <submittedName>
        <fullName evidence="7">Alcohol dehydrogenase</fullName>
    </submittedName>
</protein>
<dbReference type="FunFam" id="3.40.50.720:FF:000022">
    <property type="entry name" value="Cinnamyl alcohol dehydrogenase"/>
    <property type="match status" value="1"/>
</dbReference>
<feature type="domain" description="Enoyl reductase (ER)" evidence="6">
    <location>
        <begin position="19"/>
        <end position="350"/>
    </location>
</feature>
<dbReference type="GO" id="GO:0008106">
    <property type="term" value="F:alcohol dehydrogenase (NADP+) activity"/>
    <property type="evidence" value="ECO:0007669"/>
    <property type="project" value="UniProtKB-ARBA"/>
</dbReference>
<dbReference type="PROSITE" id="PS00059">
    <property type="entry name" value="ADH_ZINC"/>
    <property type="match status" value="1"/>
</dbReference>
<dbReference type="InterPro" id="IPR029752">
    <property type="entry name" value="D-isomer_DH_CS1"/>
</dbReference>
<accession>A0A2N3RJN7</accession>
<keyword evidence="3 5" id="KW-0862">Zinc</keyword>
<evidence type="ECO:0000256" key="2">
    <source>
        <dbReference type="ARBA" id="ARBA00022723"/>
    </source>
</evidence>
<comment type="caution">
    <text evidence="7">The sequence shown here is derived from an EMBL/GenBank/DDBJ whole genome shotgun (WGS) entry which is preliminary data.</text>
</comment>
<dbReference type="AlphaFoldDB" id="A0A2N3RJN7"/>
<dbReference type="InterPro" id="IPR036291">
    <property type="entry name" value="NAD(P)-bd_dom_sf"/>
</dbReference>
<proteinExistence type="inferred from homology"/>
<dbReference type="RefSeq" id="WP_101363512.1">
    <property type="nucleotide sequence ID" value="NZ_PHKV01000003.1"/>
</dbReference>
<dbReference type="EMBL" id="PHKW01000003">
    <property type="protein sequence ID" value="PKV16980.1"/>
    <property type="molecule type" value="Genomic_DNA"/>
</dbReference>
<dbReference type="InterPro" id="IPR013149">
    <property type="entry name" value="ADH-like_C"/>
</dbReference>
<dbReference type="CDD" id="cd05283">
    <property type="entry name" value="CAD1"/>
    <property type="match status" value="1"/>
</dbReference>
<keyword evidence="2 5" id="KW-0479">Metal-binding</keyword>
<dbReference type="InterPro" id="IPR047109">
    <property type="entry name" value="CAD-like"/>
</dbReference>
<keyword evidence="4" id="KW-0560">Oxidoreductase</keyword>
<evidence type="ECO:0000256" key="1">
    <source>
        <dbReference type="ARBA" id="ARBA00001947"/>
    </source>
</evidence>
<dbReference type="Pfam" id="PF00107">
    <property type="entry name" value="ADH_zinc_N"/>
    <property type="match status" value="1"/>
</dbReference>
<dbReference type="SMART" id="SM00829">
    <property type="entry name" value="PKS_ER"/>
    <property type="match status" value="1"/>
</dbReference>
<dbReference type="InterPro" id="IPR002328">
    <property type="entry name" value="ADH_Zn_CS"/>
</dbReference>
<dbReference type="SUPFAM" id="SSF51735">
    <property type="entry name" value="NAD(P)-binding Rossmann-fold domains"/>
    <property type="match status" value="1"/>
</dbReference>
<gene>
    <name evidence="7" type="ORF">XpruCFBP8353_12445</name>
    <name evidence="8" type="ORF">XpruCFBP8354_12445</name>
</gene>
<dbReference type="Proteomes" id="UP000233748">
    <property type="component" value="Unassembled WGS sequence"/>
</dbReference>
<evidence type="ECO:0000313" key="7">
    <source>
        <dbReference type="EMBL" id="PKV12700.1"/>
    </source>
</evidence>
<name>A0A2N3RJN7_9XANT</name>
<dbReference type="OrthoDB" id="9771084at2"/>
<reference evidence="9 10" key="1">
    <citation type="submission" date="2017-11" db="EMBL/GenBank/DDBJ databases">
        <title>Xanthomonas prunicola sp. nov., a novel pathogen that affects nectarine (Prunus persica var. nectarine) trees.</title>
        <authorList>
            <person name="Lopez M."/>
            <person name="Lopez-Soriano P."/>
            <person name="Garita-Cambronero J."/>
            <person name="Beltran C."/>
            <person name="Taghouti G."/>
            <person name="Portier P."/>
            <person name="Cubero J."/>
            <person name="Fischer-Le Saux M."/>
            <person name="Marco-Noales E."/>
        </authorList>
    </citation>
    <scope>NUCLEOTIDE SEQUENCE [LARGE SCALE GENOMIC DNA]</scope>
    <source>
        <strain evidence="7 9">CFBP8353</strain>
        <strain evidence="8 10">CFBP8354</strain>
    </source>
</reference>
<sequence>MTSAHTPSAGLARPTRAYAALEKEGPMVPWQFERRAVRPNDVAIKVLFCGVCHSDLHSVNHWASEYPLVPGHEIVGEVIELGARVSGFALGQTVVIGTIVDSCRHCPPCQAHDETYCREFPTLTFDGVDRVDGSRTRGGYSEFYVSDARFVYALPEGLDPAAAAPLLCAGITTFAPLHRYGIGPGHTVGVVGIGGLGHLGVKFARAMGAHVVAFTTSPKKAAEAQRLGAHEVVLSTDPQQMQAQAFRFDFILDTVSRRYPLNAMLLALNLDGTLCSLGLPDHLDFRPVLLAMGRRKLTSSGTGGTADTQAMLAFCQQHNIVADIELIRMQDINQAFARVQDNDVHYRFVVDMQASVL</sequence>
<dbReference type="EMBL" id="PHKV01000003">
    <property type="protein sequence ID" value="PKV12700.1"/>
    <property type="molecule type" value="Genomic_DNA"/>
</dbReference>
<dbReference type="PROSITE" id="PS00065">
    <property type="entry name" value="D_2_HYDROXYACID_DH_1"/>
    <property type="match status" value="1"/>
</dbReference>
<evidence type="ECO:0000256" key="4">
    <source>
        <dbReference type="ARBA" id="ARBA00023002"/>
    </source>
</evidence>
<evidence type="ECO:0000313" key="10">
    <source>
        <dbReference type="Proteomes" id="UP000233748"/>
    </source>
</evidence>
<keyword evidence="10" id="KW-1185">Reference proteome</keyword>
<dbReference type="Proteomes" id="UP000233720">
    <property type="component" value="Unassembled WGS sequence"/>
</dbReference>
<comment type="similarity">
    <text evidence="5">Belongs to the zinc-containing alcohol dehydrogenase family.</text>
</comment>
<evidence type="ECO:0000256" key="3">
    <source>
        <dbReference type="ARBA" id="ARBA00022833"/>
    </source>
</evidence>
<comment type="cofactor">
    <cofactor evidence="1 5">
        <name>Zn(2+)</name>
        <dbReference type="ChEBI" id="CHEBI:29105"/>
    </cofactor>
</comment>
<dbReference type="GO" id="GO:0008270">
    <property type="term" value="F:zinc ion binding"/>
    <property type="evidence" value="ECO:0007669"/>
    <property type="project" value="InterPro"/>
</dbReference>
<organism evidence="7 9">
    <name type="scientific">Xanthomonas prunicola</name>
    <dbReference type="NCBI Taxonomy" id="2053930"/>
    <lineage>
        <taxon>Bacteria</taxon>
        <taxon>Pseudomonadati</taxon>
        <taxon>Pseudomonadota</taxon>
        <taxon>Gammaproteobacteria</taxon>
        <taxon>Lysobacterales</taxon>
        <taxon>Lysobacteraceae</taxon>
        <taxon>Xanthomonas</taxon>
    </lineage>
</organism>
<evidence type="ECO:0000313" key="9">
    <source>
        <dbReference type="Proteomes" id="UP000233720"/>
    </source>
</evidence>
<dbReference type="InterPro" id="IPR013154">
    <property type="entry name" value="ADH-like_N"/>
</dbReference>
<dbReference type="InterPro" id="IPR011032">
    <property type="entry name" value="GroES-like_sf"/>
</dbReference>
<evidence type="ECO:0000256" key="5">
    <source>
        <dbReference type="RuleBase" id="RU361277"/>
    </source>
</evidence>
<dbReference type="SUPFAM" id="SSF50129">
    <property type="entry name" value="GroES-like"/>
    <property type="match status" value="1"/>
</dbReference>
<evidence type="ECO:0000259" key="6">
    <source>
        <dbReference type="SMART" id="SM00829"/>
    </source>
</evidence>
<dbReference type="Gene3D" id="3.40.50.720">
    <property type="entry name" value="NAD(P)-binding Rossmann-like Domain"/>
    <property type="match status" value="1"/>
</dbReference>
<dbReference type="Pfam" id="PF08240">
    <property type="entry name" value="ADH_N"/>
    <property type="match status" value="1"/>
</dbReference>
<dbReference type="InterPro" id="IPR020843">
    <property type="entry name" value="ER"/>
</dbReference>